<gene>
    <name evidence="2" type="ORF">T02_15602</name>
</gene>
<dbReference type="EMBL" id="JYDW01003397">
    <property type="protein sequence ID" value="KRZ46437.1"/>
    <property type="molecule type" value="Genomic_DNA"/>
</dbReference>
<sequence length="30" mass="3565">MDGTRKYHPNLEAQNTQDTIHRQHETQEEG</sequence>
<keyword evidence="3" id="KW-1185">Reference proteome</keyword>
<dbReference type="Proteomes" id="UP000054721">
    <property type="component" value="Unassembled WGS sequence"/>
</dbReference>
<evidence type="ECO:0000313" key="3">
    <source>
        <dbReference type="Proteomes" id="UP000054721"/>
    </source>
</evidence>
<evidence type="ECO:0000256" key="1">
    <source>
        <dbReference type="SAM" id="MobiDB-lite"/>
    </source>
</evidence>
<name>A0A0V1KHS3_9BILA</name>
<comment type="caution">
    <text evidence="2">The sequence shown here is derived from an EMBL/GenBank/DDBJ whole genome shotgun (WGS) entry which is preliminary data.</text>
</comment>
<organism evidence="2 3">
    <name type="scientific">Trichinella nativa</name>
    <dbReference type="NCBI Taxonomy" id="6335"/>
    <lineage>
        <taxon>Eukaryota</taxon>
        <taxon>Metazoa</taxon>
        <taxon>Ecdysozoa</taxon>
        <taxon>Nematoda</taxon>
        <taxon>Enoplea</taxon>
        <taxon>Dorylaimia</taxon>
        <taxon>Trichinellida</taxon>
        <taxon>Trichinellidae</taxon>
        <taxon>Trichinella</taxon>
    </lineage>
</organism>
<feature type="compositionally biased region" description="Basic and acidic residues" evidence="1">
    <location>
        <begin position="19"/>
        <end position="30"/>
    </location>
</feature>
<accession>A0A0V1KHS3</accession>
<reference evidence="2 3" key="1">
    <citation type="submission" date="2015-05" db="EMBL/GenBank/DDBJ databases">
        <title>Evolution of Trichinella species and genotypes.</title>
        <authorList>
            <person name="Korhonen P.K."/>
            <person name="Edoardo P."/>
            <person name="Giuseppe L.R."/>
            <person name="Gasser R.B."/>
        </authorList>
    </citation>
    <scope>NUCLEOTIDE SEQUENCE [LARGE SCALE GENOMIC DNA]</scope>
    <source>
        <strain evidence="2">ISS10</strain>
    </source>
</reference>
<dbReference type="AlphaFoldDB" id="A0A0V1KHS3"/>
<protein>
    <submittedName>
        <fullName evidence="2">Uncharacterized protein</fullName>
    </submittedName>
</protein>
<proteinExistence type="predicted"/>
<evidence type="ECO:0000313" key="2">
    <source>
        <dbReference type="EMBL" id="KRZ46437.1"/>
    </source>
</evidence>
<feature type="region of interest" description="Disordered" evidence="1">
    <location>
        <begin position="1"/>
        <end position="30"/>
    </location>
</feature>